<keyword evidence="17" id="KW-1185">Reference proteome</keyword>
<accession>A0ABX1GG59</accession>
<dbReference type="EC" id="5.4.2.8" evidence="5"/>
<dbReference type="Pfam" id="PF00408">
    <property type="entry name" value="PGM_PMM_IV"/>
    <property type="match status" value="1"/>
</dbReference>
<organism evidence="16 17">
    <name type="scientific">Spongiibacter thalassae</name>
    <dbReference type="NCBI Taxonomy" id="2721624"/>
    <lineage>
        <taxon>Bacteria</taxon>
        <taxon>Pseudomonadati</taxon>
        <taxon>Pseudomonadota</taxon>
        <taxon>Gammaproteobacteria</taxon>
        <taxon>Cellvibrionales</taxon>
        <taxon>Spongiibacteraceae</taxon>
        <taxon>Spongiibacter</taxon>
    </lineage>
</organism>
<dbReference type="InterPro" id="IPR005843">
    <property type="entry name" value="A-D-PHexomutase_C"/>
</dbReference>
<keyword evidence="11" id="KW-0812">Transmembrane</keyword>
<evidence type="ECO:0000259" key="15">
    <source>
        <dbReference type="Pfam" id="PF02880"/>
    </source>
</evidence>
<keyword evidence="11" id="KW-1133">Transmembrane helix</keyword>
<evidence type="ECO:0000313" key="16">
    <source>
        <dbReference type="EMBL" id="NKI18194.1"/>
    </source>
</evidence>
<proteinExistence type="inferred from homology"/>
<dbReference type="CDD" id="cd03089">
    <property type="entry name" value="PMM_PGM"/>
    <property type="match status" value="1"/>
</dbReference>
<dbReference type="Pfam" id="PF02879">
    <property type="entry name" value="PGM_PMM_II"/>
    <property type="match status" value="1"/>
</dbReference>
<comment type="cofactor">
    <cofactor evidence="2">
        <name>Mg(2+)</name>
        <dbReference type="ChEBI" id="CHEBI:18420"/>
    </cofactor>
</comment>
<keyword evidence="6" id="KW-0597">Phosphoprotein</keyword>
<evidence type="ECO:0000259" key="12">
    <source>
        <dbReference type="Pfam" id="PF00408"/>
    </source>
</evidence>
<dbReference type="InterPro" id="IPR005841">
    <property type="entry name" value="Alpha-D-phosphohexomutase_SF"/>
</dbReference>
<keyword evidence="8" id="KW-0460">Magnesium</keyword>
<feature type="compositionally biased region" description="Basic and acidic residues" evidence="10">
    <location>
        <begin position="312"/>
        <end position="322"/>
    </location>
</feature>
<reference evidence="16 17" key="1">
    <citation type="submission" date="2020-04" db="EMBL/GenBank/DDBJ databases">
        <authorList>
            <person name="Yoon J."/>
        </authorList>
    </citation>
    <scope>NUCLEOTIDE SEQUENCE [LARGE SCALE GENOMIC DNA]</scope>
    <source>
        <strain evidence="16 17">KMU-166</strain>
    </source>
</reference>
<feature type="domain" description="Alpha-D-phosphohexomutase alpha/beta/alpha" evidence="13">
    <location>
        <begin position="397"/>
        <end position="528"/>
    </location>
</feature>
<evidence type="ECO:0000256" key="9">
    <source>
        <dbReference type="ARBA" id="ARBA00023235"/>
    </source>
</evidence>
<comment type="caution">
    <text evidence="16">The sequence shown here is derived from an EMBL/GenBank/DDBJ whole genome shotgun (WGS) entry which is preliminary data.</text>
</comment>
<evidence type="ECO:0000256" key="3">
    <source>
        <dbReference type="ARBA" id="ARBA00004699"/>
    </source>
</evidence>
<evidence type="ECO:0000256" key="2">
    <source>
        <dbReference type="ARBA" id="ARBA00001946"/>
    </source>
</evidence>
<protein>
    <recommendedName>
        <fullName evidence="5">phosphomannomutase</fullName>
        <ecNumber evidence="5">5.4.2.8</ecNumber>
    </recommendedName>
</protein>
<evidence type="ECO:0000256" key="7">
    <source>
        <dbReference type="ARBA" id="ARBA00022723"/>
    </source>
</evidence>
<keyword evidence="11" id="KW-0472">Membrane</keyword>
<dbReference type="InterPro" id="IPR016066">
    <property type="entry name" value="A-D-PHexomutase_CS"/>
</dbReference>
<name>A0ABX1GG59_9GAMM</name>
<dbReference type="Gene3D" id="3.30.310.50">
    <property type="entry name" value="Alpha-D-phosphohexomutase, C-terminal domain"/>
    <property type="match status" value="1"/>
</dbReference>
<dbReference type="InterPro" id="IPR016055">
    <property type="entry name" value="A-D-PHexomutase_a/b/a-I/II/III"/>
</dbReference>
<evidence type="ECO:0000256" key="5">
    <source>
        <dbReference type="ARBA" id="ARBA00012730"/>
    </source>
</evidence>
<gene>
    <name evidence="16" type="ORF">HCU74_12335</name>
</gene>
<evidence type="ECO:0000256" key="11">
    <source>
        <dbReference type="SAM" id="Phobius"/>
    </source>
</evidence>
<sequence>MIKKLNTADLKLPPLQLTAASRDIVLSGVVCIALIVAAFFWLQQNEKKRVESLRINALTSAIADQQRKTLTAYVANLGARVDSASLRLQTLDTGKANISGVEQTLAAAFPEALNALLLHVGAQGIADEDTHTQRLRNNIEIDMLRKSLETRSTIVETYQHNGEWLLSFVRPVSSSAAFFISFGIRETIGHVLSASAGSTVTNALLQRYGGRESTIIAASPLLNEFEKQHHLPFGLVLKVYPRQEMLGQLAGDNTLPWLVCLLCIGLVCGSHSIFFLRSLQQPAPLARPSKVEPPSDPAVELERQIQQELTKKLSAGRQRESTHPTPKFDPTQQMRPPMPDIPERRNKAATPPANTEKLRDDDVFDLSDDGDISLDNAAFSGAASAAPPQETVKHNRNCFRAYDIRGIADRDLGDEQCLELGRAIGSEALNRGQSKILLGRDGRISSQRIRDALVKGLLSTGIDVIDLGLIATPMLHYACHDLNIGSGVMITGSHNPPEYNGLKISLNFSSLTSEDIANLATRIEQKDFLSGEGTLTGDSIEQRYIDRICSDVVIAQNLRVVIDAGNGATSRVAPELFEELGCDVVPLFCDIDGNFPNRSPDPTIPENLDALANAIIEHGADIGIALDGDGDRIAVVTASGRRPSADQLLMVLADDIISRNPGCDILFDVKCTRSLPQLIVERGGRPVMWKCGHSHMKRKMAHTGALLGGEYSGHIFFNERWYGFDDGMYAAARLIEALTLADTDMDTELDRYPALVSSPEILLPIKDEDKFAFINRVAAEHRFTDAKLIDIDGLRFEFRNGWGLIRASNTGPAISLRFEGESAVAMNSIRDAFAELIASIDPALADSL</sequence>
<dbReference type="Proteomes" id="UP000765845">
    <property type="component" value="Unassembled WGS sequence"/>
</dbReference>
<evidence type="ECO:0000256" key="4">
    <source>
        <dbReference type="ARBA" id="ARBA00010231"/>
    </source>
</evidence>
<comment type="pathway">
    <text evidence="3">Nucleotide-sugar biosynthesis; GDP-alpha-D-mannose biosynthesis; alpha-D-mannose 1-phosphate from D-fructose 6-phosphate: step 2/2.</text>
</comment>
<dbReference type="SUPFAM" id="SSF53738">
    <property type="entry name" value="Phosphoglucomutase, first 3 domains"/>
    <property type="match status" value="3"/>
</dbReference>
<dbReference type="RefSeq" id="WP_168450719.1">
    <property type="nucleotide sequence ID" value="NZ_JAAWWK010000004.1"/>
</dbReference>
<dbReference type="InterPro" id="IPR005846">
    <property type="entry name" value="A-D-PHexomutase_a/b/a-III"/>
</dbReference>
<feature type="domain" description="Alpha-D-phosphohexomutase alpha/beta/alpha" evidence="15">
    <location>
        <begin position="645"/>
        <end position="749"/>
    </location>
</feature>
<feature type="transmembrane region" description="Helical" evidence="11">
    <location>
        <begin position="24"/>
        <end position="42"/>
    </location>
</feature>
<comment type="catalytic activity">
    <reaction evidence="1">
        <text>alpha-D-mannose 1-phosphate = D-mannose 6-phosphate</text>
        <dbReference type="Rhea" id="RHEA:11140"/>
        <dbReference type="ChEBI" id="CHEBI:58409"/>
        <dbReference type="ChEBI" id="CHEBI:58735"/>
        <dbReference type="EC" id="5.4.2.8"/>
    </reaction>
</comment>
<feature type="region of interest" description="Disordered" evidence="10">
    <location>
        <begin position="312"/>
        <end position="357"/>
    </location>
</feature>
<dbReference type="Pfam" id="PF02878">
    <property type="entry name" value="PGM_PMM_I"/>
    <property type="match status" value="1"/>
</dbReference>
<dbReference type="InterPro" id="IPR005844">
    <property type="entry name" value="A-D-PHexomutase_a/b/a-I"/>
</dbReference>
<feature type="domain" description="Alpha-D-phosphohexomutase alpha/beta/alpha" evidence="14">
    <location>
        <begin position="543"/>
        <end position="640"/>
    </location>
</feature>
<evidence type="ECO:0000256" key="10">
    <source>
        <dbReference type="SAM" id="MobiDB-lite"/>
    </source>
</evidence>
<evidence type="ECO:0000256" key="8">
    <source>
        <dbReference type="ARBA" id="ARBA00022842"/>
    </source>
</evidence>
<keyword evidence="9" id="KW-0413">Isomerase</keyword>
<evidence type="ECO:0000259" key="13">
    <source>
        <dbReference type="Pfam" id="PF02878"/>
    </source>
</evidence>
<dbReference type="SUPFAM" id="SSF55957">
    <property type="entry name" value="Phosphoglucomutase, C-terminal domain"/>
    <property type="match status" value="1"/>
</dbReference>
<dbReference type="PRINTS" id="PR00509">
    <property type="entry name" value="PGMPMM"/>
</dbReference>
<feature type="domain" description="Alpha-D-phosphohexomutase C-terminal" evidence="12">
    <location>
        <begin position="766"/>
        <end position="835"/>
    </location>
</feature>
<dbReference type="InterPro" id="IPR005845">
    <property type="entry name" value="A-D-PHexomutase_a/b/a-II"/>
</dbReference>
<dbReference type="PROSITE" id="PS00710">
    <property type="entry name" value="PGM_PMM"/>
    <property type="match status" value="1"/>
</dbReference>
<dbReference type="PANTHER" id="PTHR43771:SF2">
    <property type="entry name" value="PHOSPHOMANNOMUTASE_PHOSPHOGLUCOMUTASE"/>
    <property type="match status" value="1"/>
</dbReference>
<feature type="transmembrane region" description="Helical" evidence="11">
    <location>
        <begin position="255"/>
        <end position="276"/>
    </location>
</feature>
<evidence type="ECO:0000256" key="6">
    <source>
        <dbReference type="ARBA" id="ARBA00022553"/>
    </source>
</evidence>
<keyword evidence="7" id="KW-0479">Metal-binding</keyword>
<comment type="similarity">
    <text evidence="4">Belongs to the phosphohexose mutase family.</text>
</comment>
<dbReference type="Pfam" id="PF02880">
    <property type="entry name" value="PGM_PMM_III"/>
    <property type="match status" value="1"/>
</dbReference>
<evidence type="ECO:0000313" key="17">
    <source>
        <dbReference type="Proteomes" id="UP000765845"/>
    </source>
</evidence>
<dbReference type="Gene3D" id="3.40.120.10">
    <property type="entry name" value="Alpha-D-Glucose-1,6-Bisphosphate, subunit A, domain 3"/>
    <property type="match status" value="3"/>
</dbReference>
<evidence type="ECO:0000259" key="14">
    <source>
        <dbReference type="Pfam" id="PF02879"/>
    </source>
</evidence>
<dbReference type="PANTHER" id="PTHR43771">
    <property type="entry name" value="PHOSPHOMANNOMUTASE"/>
    <property type="match status" value="1"/>
</dbReference>
<dbReference type="EMBL" id="JAAWWK010000004">
    <property type="protein sequence ID" value="NKI18194.1"/>
    <property type="molecule type" value="Genomic_DNA"/>
</dbReference>
<dbReference type="InterPro" id="IPR036900">
    <property type="entry name" value="A-D-PHexomutase_C_sf"/>
</dbReference>
<evidence type="ECO:0000256" key="1">
    <source>
        <dbReference type="ARBA" id="ARBA00000586"/>
    </source>
</evidence>